<dbReference type="InParanoid" id="A0A0D2JEB8"/>
<evidence type="ECO:0008006" key="3">
    <source>
        <dbReference type="Google" id="ProtNLM"/>
    </source>
</evidence>
<name>A0A0D2JEB8_9BACT</name>
<dbReference type="Proteomes" id="UP000032233">
    <property type="component" value="Unassembled WGS sequence"/>
</dbReference>
<organism evidence="1 2">
    <name type="scientific">Dethiosulfatarculus sandiegensis</name>
    <dbReference type="NCBI Taxonomy" id="1429043"/>
    <lineage>
        <taxon>Bacteria</taxon>
        <taxon>Pseudomonadati</taxon>
        <taxon>Thermodesulfobacteriota</taxon>
        <taxon>Desulfarculia</taxon>
        <taxon>Desulfarculales</taxon>
        <taxon>Desulfarculaceae</taxon>
        <taxon>Dethiosulfatarculus</taxon>
    </lineage>
</organism>
<protein>
    <recommendedName>
        <fullName evidence="3">L-2-amino-thiazoline-4-carboxylic acid hydrolase</fullName>
    </recommendedName>
</protein>
<evidence type="ECO:0000313" key="1">
    <source>
        <dbReference type="EMBL" id="KIX13966.1"/>
    </source>
</evidence>
<dbReference type="AlphaFoldDB" id="A0A0D2JEB8"/>
<dbReference type="InterPro" id="IPR026002">
    <property type="entry name" value="ATC_hydrolase-like"/>
</dbReference>
<evidence type="ECO:0000313" key="2">
    <source>
        <dbReference type="Proteomes" id="UP000032233"/>
    </source>
</evidence>
<keyword evidence="2" id="KW-1185">Reference proteome</keyword>
<dbReference type="Pfam" id="PF14196">
    <property type="entry name" value="ATC_hydrolase"/>
    <property type="match status" value="1"/>
</dbReference>
<dbReference type="RefSeq" id="WP_044348899.1">
    <property type="nucleotide sequence ID" value="NZ_AZAC01000014.1"/>
</dbReference>
<dbReference type="STRING" id="1429043.X474_12645"/>
<reference evidence="1 2" key="1">
    <citation type="submission" date="2013-11" db="EMBL/GenBank/DDBJ databases">
        <title>Metagenomic analysis of a methanogenic consortium involved in long chain n-alkane degradation.</title>
        <authorList>
            <person name="Davidova I.A."/>
            <person name="Callaghan A.V."/>
            <person name="Wawrik B."/>
            <person name="Pruitt S."/>
            <person name="Marks C."/>
            <person name="Duncan K.E."/>
            <person name="Suflita J.M."/>
        </authorList>
    </citation>
    <scope>NUCLEOTIDE SEQUENCE [LARGE SCALE GENOMIC DNA]</scope>
    <source>
        <strain evidence="1 2">SPR</strain>
    </source>
</reference>
<sequence length="159" mass="17798">MSAETVEKKEAKHQVILALRRLAIYHATMVDVLKKELGPEKGEALAEKVADAYGKSIGLSARQDTLDQGLDLTPENYSEDLPMLGFEAESVSAEPPVARVYNCPLAETWKEMGKEKEGMIYCRVDQAKYEAYSKDLSCVHVTHCLRDNTDHCDIKVIPR</sequence>
<dbReference type="EMBL" id="AZAC01000014">
    <property type="protein sequence ID" value="KIX13966.1"/>
    <property type="molecule type" value="Genomic_DNA"/>
</dbReference>
<gene>
    <name evidence="1" type="ORF">X474_12645</name>
</gene>
<accession>A0A0D2JEB8</accession>
<comment type="caution">
    <text evidence="1">The sequence shown here is derived from an EMBL/GenBank/DDBJ whole genome shotgun (WGS) entry which is preliminary data.</text>
</comment>
<proteinExistence type="predicted"/>